<evidence type="ECO:0000256" key="8">
    <source>
        <dbReference type="ARBA" id="ARBA00023303"/>
    </source>
</evidence>
<protein>
    <recommendedName>
        <fullName evidence="9">Cyclic nucleotide-binding domain-containing protein</fullName>
    </recommendedName>
</protein>
<comment type="subcellular location">
    <subcellularLocation>
        <location evidence="1">Membrane</location>
        <topology evidence="1">Multi-pass membrane protein</topology>
    </subcellularLocation>
</comment>
<dbReference type="AlphaFoldDB" id="A0A833VZJ8"/>
<dbReference type="InterPro" id="IPR014710">
    <property type="entry name" value="RmlC-like_jellyroll"/>
</dbReference>
<gene>
    <name evidence="10" type="ORF">E2986_13514</name>
</gene>
<dbReference type="Gene3D" id="2.60.120.10">
    <property type="entry name" value="Jelly Rolls"/>
    <property type="match status" value="1"/>
</dbReference>
<keyword evidence="7" id="KW-1071">Ligand-gated ion channel</keyword>
<evidence type="ECO:0000256" key="4">
    <source>
        <dbReference type="ARBA" id="ARBA00022989"/>
    </source>
</evidence>
<dbReference type="PANTHER" id="PTHR45638:SF7">
    <property type="entry name" value="CYCLIC NUCLEOTIDE-GATED ION CHANNEL-LIKE, ISOFORM E"/>
    <property type="match status" value="1"/>
</dbReference>
<dbReference type="Proteomes" id="UP000655588">
    <property type="component" value="Unassembled WGS sequence"/>
</dbReference>
<dbReference type="Pfam" id="PF00027">
    <property type="entry name" value="cNMP_binding"/>
    <property type="match status" value="1"/>
</dbReference>
<organism evidence="10 11">
    <name type="scientific">Frieseomelitta varia</name>
    <dbReference type="NCBI Taxonomy" id="561572"/>
    <lineage>
        <taxon>Eukaryota</taxon>
        <taxon>Metazoa</taxon>
        <taxon>Ecdysozoa</taxon>
        <taxon>Arthropoda</taxon>
        <taxon>Hexapoda</taxon>
        <taxon>Insecta</taxon>
        <taxon>Pterygota</taxon>
        <taxon>Neoptera</taxon>
        <taxon>Endopterygota</taxon>
        <taxon>Hymenoptera</taxon>
        <taxon>Apocrita</taxon>
        <taxon>Aculeata</taxon>
        <taxon>Apoidea</taxon>
        <taxon>Anthophila</taxon>
        <taxon>Apidae</taxon>
        <taxon>Frieseomelitta</taxon>
    </lineage>
</organism>
<evidence type="ECO:0000256" key="2">
    <source>
        <dbReference type="ARBA" id="ARBA00022448"/>
    </source>
</evidence>
<evidence type="ECO:0000256" key="1">
    <source>
        <dbReference type="ARBA" id="ARBA00004141"/>
    </source>
</evidence>
<dbReference type="InterPro" id="IPR050866">
    <property type="entry name" value="CNG_cation_channel"/>
</dbReference>
<sequence>MSLFCILFDPQICEIAILLEGLTLTNNYNFIDQNVQECQPEFLHDLVLKMKAYIFTPGDSICRKGEVAREMFIIADGILEVISETGRVLTTMKAGDFFGEIGILNLDGLNK</sequence>
<dbReference type="InterPro" id="IPR000595">
    <property type="entry name" value="cNMP-bd_dom"/>
</dbReference>
<evidence type="ECO:0000256" key="3">
    <source>
        <dbReference type="ARBA" id="ARBA00022692"/>
    </source>
</evidence>
<dbReference type="PROSITE" id="PS50042">
    <property type="entry name" value="CNMP_BINDING_3"/>
    <property type="match status" value="1"/>
</dbReference>
<dbReference type="GO" id="GO:0005221">
    <property type="term" value="F:intracellularly cyclic nucleotide-activated monoatomic cation channel activity"/>
    <property type="evidence" value="ECO:0007669"/>
    <property type="project" value="InterPro"/>
</dbReference>
<dbReference type="GO" id="GO:0016020">
    <property type="term" value="C:membrane"/>
    <property type="evidence" value="ECO:0007669"/>
    <property type="project" value="UniProtKB-SubCell"/>
</dbReference>
<dbReference type="GO" id="GO:0044877">
    <property type="term" value="F:protein-containing complex binding"/>
    <property type="evidence" value="ECO:0007669"/>
    <property type="project" value="TreeGrafter"/>
</dbReference>
<name>A0A833VZJ8_9HYME</name>
<comment type="caution">
    <text evidence="10">The sequence shown here is derived from an EMBL/GenBank/DDBJ whole genome shotgun (WGS) entry which is preliminary data.</text>
</comment>
<keyword evidence="2" id="KW-0813">Transport</keyword>
<evidence type="ECO:0000256" key="6">
    <source>
        <dbReference type="ARBA" id="ARBA00023136"/>
    </source>
</evidence>
<keyword evidence="5" id="KW-0406">Ion transport</keyword>
<keyword evidence="11" id="KW-1185">Reference proteome</keyword>
<dbReference type="CDD" id="cd00038">
    <property type="entry name" value="CAP_ED"/>
    <property type="match status" value="1"/>
</dbReference>
<evidence type="ECO:0000256" key="5">
    <source>
        <dbReference type="ARBA" id="ARBA00023065"/>
    </source>
</evidence>
<dbReference type="PANTHER" id="PTHR45638">
    <property type="entry name" value="CYCLIC NUCLEOTIDE-GATED CATION CHANNEL SUBUNIT A"/>
    <property type="match status" value="1"/>
</dbReference>
<dbReference type="SUPFAM" id="SSF51206">
    <property type="entry name" value="cAMP-binding domain-like"/>
    <property type="match status" value="1"/>
</dbReference>
<evidence type="ECO:0000313" key="10">
    <source>
        <dbReference type="EMBL" id="KAF3426359.1"/>
    </source>
</evidence>
<dbReference type="InterPro" id="IPR018488">
    <property type="entry name" value="cNMP-bd_CS"/>
</dbReference>
<keyword evidence="3" id="KW-0812">Transmembrane</keyword>
<reference evidence="10" key="1">
    <citation type="submission" date="2019-11" db="EMBL/GenBank/DDBJ databases">
        <title>The nuclear and mitochondrial genomes of Frieseomelitta varia - a highly eusocial stingless bee (Meliponini) with a permanently sterile worker caste.</title>
        <authorList>
            <person name="Freitas F.C.P."/>
            <person name="Lourenco A.P."/>
            <person name="Nunes F.M.F."/>
            <person name="Paschoal A.R."/>
            <person name="Abreu F.C.P."/>
            <person name="Barbin F.O."/>
            <person name="Bataglia L."/>
            <person name="Cardoso-Junior C.A.M."/>
            <person name="Cervoni M.S."/>
            <person name="Silva S.R."/>
            <person name="Dalarmi F."/>
            <person name="Del Lama M.A."/>
            <person name="Depintor T.S."/>
            <person name="Ferreira K.M."/>
            <person name="Goria P.S."/>
            <person name="Jaskot M.C."/>
            <person name="Lago D.C."/>
            <person name="Luna-Lucena D."/>
            <person name="Moda L.M."/>
            <person name="Nascimento L."/>
            <person name="Pedrino M."/>
            <person name="Rabico F.O."/>
            <person name="Sanches F.C."/>
            <person name="Santos D.E."/>
            <person name="Santos C.G."/>
            <person name="Vieira J."/>
            <person name="Lopes T.F."/>
            <person name="Barchuk A.R."/>
            <person name="Hartfelder K."/>
            <person name="Simoes Z.L.P."/>
            <person name="Bitondi M.M.G."/>
            <person name="Pinheiro D.G."/>
        </authorList>
    </citation>
    <scope>NUCLEOTIDE SEQUENCE</scope>
    <source>
        <strain evidence="10">USP_RPSP 00005682</strain>
        <tissue evidence="10">Whole individual</tissue>
    </source>
</reference>
<dbReference type="InterPro" id="IPR018490">
    <property type="entry name" value="cNMP-bd_dom_sf"/>
</dbReference>
<accession>A0A833VZJ8</accession>
<dbReference type="PROSITE" id="PS00888">
    <property type="entry name" value="CNMP_BINDING_1"/>
    <property type="match status" value="1"/>
</dbReference>
<evidence type="ECO:0000259" key="9">
    <source>
        <dbReference type="PROSITE" id="PS50042"/>
    </source>
</evidence>
<dbReference type="EMBL" id="WNWW01000326">
    <property type="protein sequence ID" value="KAF3426359.1"/>
    <property type="molecule type" value="Genomic_DNA"/>
</dbReference>
<evidence type="ECO:0000256" key="7">
    <source>
        <dbReference type="ARBA" id="ARBA00023286"/>
    </source>
</evidence>
<feature type="domain" description="Cyclic nucleotide-binding" evidence="9">
    <location>
        <begin position="34"/>
        <end position="111"/>
    </location>
</feature>
<keyword evidence="4" id="KW-1133">Transmembrane helix</keyword>
<keyword evidence="6" id="KW-0472">Membrane</keyword>
<evidence type="ECO:0000313" key="11">
    <source>
        <dbReference type="Proteomes" id="UP000655588"/>
    </source>
</evidence>
<keyword evidence="8" id="KW-0407">Ion channel</keyword>
<proteinExistence type="predicted"/>